<reference evidence="1 2" key="1">
    <citation type="submission" date="2021-06" db="EMBL/GenBank/DDBJ databases">
        <title>Caerostris darwini draft genome.</title>
        <authorList>
            <person name="Kono N."/>
            <person name="Arakawa K."/>
        </authorList>
    </citation>
    <scope>NUCLEOTIDE SEQUENCE [LARGE SCALE GENOMIC DNA]</scope>
</reference>
<protein>
    <submittedName>
        <fullName evidence="1">Uncharacterized protein</fullName>
    </submittedName>
</protein>
<dbReference type="EMBL" id="BPLQ01002780">
    <property type="protein sequence ID" value="GIX95662.1"/>
    <property type="molecule type" value="Genomic_DNA"/>
</dbReference>
<dbReference type="AlphaFoldDB" id="A0AAV4PEC4"/>
<dbReference type="Proteomes" id="UP001054837">
    <property type="component" value="Unassembled WGS sequence"/>
</dbReference>
<evidence type="ECO:0000313" key="1">
    <source>
        <dbReference type="EMBL" id="GIX95662.1"/>
    </source>
</evidence>
<dbReference type="Gene3D" id="3.90.1150.10">
    <property type="entry name" value="Aspartate Aminotransferase, domain 1"/>
    <property type="match status" value="1"/>
</dbReference>
<organism evidence="1 2">
    <name type="scientific">Caerostris darwini</name>
    <dbReference type="NCBI Taxonomy" id="1538125"/>
    <lineage>
        <taxon>Eukaryota</taxon>
        <taxon>Metazoa</taxon>
        <taxon>Ecdysozoa</taxon>
        <taxon>Arthropoda</taxon>
        <taxon>Chelicerata</taxon>
        <taxon>Arachnida</taxon>
        <taxon>Araneae</taxon>
        <taxon>Araneomorphae</taxon>
        <taxon>Entelegynae</taxon>
        <taxon>Araneoidea</taxon>
        <taxon>Araneidae</taxon>
        <taxon>Caerostris</taxon>
    </lineage>
</organism>
<evidence type="ECO:0000313" key="2">
    <source>
        <dbReference type="Proteomes" id="UP001054837"/>
    </source>
</evidence>
<gene>
    <name evidence="1" type="ORF">CDAR_552041</name>
</gene>
<comment type="caution">
    <text evidence="1">The sequence shown here is derived from an EMBL/GenBank/DDBJ whole genome shotgun (WGS) entry which is preliminary data.</text>
</comment>
<accession>A0AAV4PEC4</accession>
<name>A0AAV4PEC4_9ARAC</name>
<keyword evidence="2" id="KW-1185">Reference proteome</keyword>
<dbReference type="InterPro" id="IPR015422">
    <property type="entry name" value="PyrdxlP-dep_Trfase_small"/>
</dbReference>
<proteinExistence type="predicted"/>
<sequence>MSHPETLLRAPAGRTCRITLQEEILEMRQMNRHPISVVRHQDLEIPSAPICERKEDRMLPVLQRMCNNLLNIPCCSQLQINEISRILTTPYPDVV</sequence>